<keyword evidence="1" id="KW-0812">Transmembrane</keyword>
<dbReference type="Gene3D" id="3.40.630.190">
    <property type="entry name" value="LCP protein"/>
    <property type="match status" value="1"/>
</dbReference>
<dbReference type="Pfam" id="PF03816">
    <property type="entry name" value="LytR_cpsA_psr"/>
    <property type="match status" value="1"/>
</dbReference>
<evidence type="ECO:0000259" key="2">
    <source>
        <dbReference type="Pfam" id="PF03816"/>
    </source>
</evidence>
<feature type="transmembrane region" description="Helical" evidence="1">
    <location>
        <begin position="103"/>
        <end position="123"/>
    </location>
</feature>
<dbReference type="PANTHER" id="PTHR33392:SF6">
    <property type="entry name" value="POLYISOPRENYL-TEICHOIC ACID--PEPTIDOGLYCAN TEICHOIC ACID TRANSFERASE TAGU"/>
    <property type="match status" value="1"/>
</dbReference>
<feature type="transmembrane region" description="Helical" evidence="1">
    <location>
        <begin position="56"/>
        <end position="83"/>
    </location>
</feature>
<dbReference type="InterPro" id="IPR050922">
    <property type="entry name" value="LytR/CpsA/Psr_CW_biosynth"/>
</dbReference>
<dbReference type="PANTHER" id="PTHR33392">
    <property type="entry name" value="POLYISOPRENYL-TEICHOIC ACID--PEPTIDOGLYCAN TEICHOIC ACID TRANSFERASE TAGU"/>
    <property type="match status" value="1"/>
</dbReference>
<gene>
    <name evidence="3" type="ORF">UFOPK2370_00227</name>
</gene>
<protein>
    <submittedName>
        <fullName evidence="3">Unannotated protein</fullName>
    </submittedName>
</protein>
<accession>A0A6J6N6Z3</accession>
<dbReference type="NCBIfam" id="TIGR00350">
    <property type="entry name" value="lytR_cpsA_psr"/>
    <property type="match status" value="1"/>
</dbReference>
<sequence length="427" mass="46189">MRKRAWWLIVLTVVVPGSAQLVAGNRKVARIGITATLVFWALGLLALVIGLINRSWLVSIVTMPFLVGVLAVALTLYAVIFAVLAFDTMRLMRLGRLYSRDRWIALGGLVMAAVLGTSAISWAGNTAGISAGALGSIFNQGGFTSPVNGRYNILLLGSDSGNDRFGLRPDSISVVSIDATTGKTVNIGIPRNMQRVSFSAGSPMLTVYPDGWSCGVECLINAIHKDVTDNHAGLYPDAEKQGSTPGIEATRDAVEWVTGLTIQSYVMIDMASFSSLIDSLGGIEINVKQRLPIGGQRDDASDAKGWIEVGKQRMDGYLALWYARSRHLTSDYDRMRRQHEVENAVLKQMEPANVLTHFQDIASAGKRLVKTDIPSPMLATYVELAGKARKHGIKPLALVPPVVDQVRPDFAAIRVMVKTALDNNGSN</sequence>
<dbReference type="EMBL" id="CAEZXK010000003">
    <property type="protein sequence ID" value="CAB4680333.1"/>
    <property type="molecule type" value="Genomic_DNA"/>
</dbReference>
<dbReference type="AlphaFoldDB" id="A0A6J6N6Z3"/>
<reference evidence="3" key="1">
    <citation type="submission" date="2020-05" db="EMBL/GenBank/DDBJ databases">
        <authorList>
            <person name="Chiriac C."/>
            <person name="Salcher M."/>
            <person name="Ghai R."/>
            <person name="Kavagutti S V."/>
        </authorList>
    </citation>
    <scope>NUCLEOTIDE SEQUENCE</scope>
</reference>
<evidence type="ECO:0000313" key="3">
    <source>
        <dbReference type="EMBL" id="CAB4680333.1"/>
    </source>
</evidence>
<proteinExistence type="predicted"/>
<evidence type="ECO:0000256" key="1">
    <source>
        <dbReference type="SAM" id="Phobius"/>
    </source>
</evidence>
<organism evidence="3">
    <name type="scientific">freshwater metagenome</name>
    <dbReference type="NCBI Taxonomy" id="449393"/>
    <lineage>
        <taxon>unclassified sequences</taxon>
        <taxon>metagenomes</taxon>
        <taxon>ecological metagenomes</taxon>
    </lineage>
</organism>
<name>A0A6J6N6Z3_9ZZZZ</name>
<dbReference type="InterPro" id="IPR004474">
    <property type="entry name" value="LytR_CpsA_psr"/>
</dbReference>
<feature type="transmembrane region" description="Helical" evidence="1">
    <location>
        <begin position="29"/>
        <end position="49"/>
    </location>
</feature>
<feature type="domain" description="Cell envelope-related transcriptional attenuator" evidence="2">
    <location>
        <begin position="169"/>
        <end position="350"/>
    </location>
</feature>
<keyword evidence="1" id="KW-1133">Transmembrane helix</keyword>
<keyword evidence="1" id="KW-0472">Membrane</keyword>